<evidence type="ECO:0000256" key="1">
    <source>
        <dbReference type="ARBA" id="ARBA00022690"/>
    </source>
</evidence>
<dbReference type="PROSITE" id="PS51252">
    <property type="entry name" value="ANTISTASIN"/>
    <property type="match status" value="1"/>
</dbReference>
<proteinExistence type="predicted"/>
<dbReference type="EMBL" id="CAJNOR010006402">
    <property type="protein sequence ID" value="CAF1594349.1"/>
    <property type="molecule type" value="Genomic_DNA"/>
</dbReference>
<keyword evidence="1" id="KW-0646">Protease inhibitor</keyword>
<protein>
    <recommendedName>
        <fullName evidence="3">Antistasin-like domain-containing protein</fullName>
    </recommendedName>
</protein>
<keyword evidence="2" id="KW-0722">Serine protease inhibitor</keyword>
<dbReference type="GO" id="GO:0004867">
    <property type="term" value="F:serine-type endopeptidase inhibitor activity"/>
    <property type="evidence" value="ECO:0007669"/>
    <property type="project" value="UniProtKB-KW"/>
</dbReference>
<evidence type="ECO:0000256" key="2">
    <source>
        <dbReference type="ARBA" id="ARBA00022900"/>
    </source>
</evidence>
<dbReference type="OrthoDB" id="406800at2759"/>
<name>A0A816AAR1_ADIRI</name>
<organism evidence="5 6">
    <name type="scientific">Adineta ricciae</name>
    <name type="common">Rotifer</name>
    <dbReference type="NCBI Taxonomy" id="249248"/>
    <lineage>
        <taxon>Eukaryota</taxon>
        <taxon>Metazoa</taxon>
        <taxon>Spiralia</taxon>
        <taxon>Gnathifera</taxon>
        <taxon>Rotifera</taxon>
        <taxon>Eurotatoria</taxon>
        <taxon>Bdelloidea</taxon>
        <taxon>Adinetida</taxon>
        <taxon>Adinetidae</taxon>
        <taxon>Adineta</taxon>
    </lineage>
</organism>
<gene>
    <name evidence="4" type="ORF">EDS130_LOCUS30941</name>
    <name evidence="5" type="ORF">XAT740_LOCUS46914</name>
</gene>
<comment type="caution">
    <text evidence="5">The sequence shown here is derived from an EMBL/GenBank/DDBJ whole genome shotgun (WGS) entry which is preliminary data.</text>
</comment>
<dbReference type="InterPro" id="IPR011061">
    <property type="entry name" value="Hirudin/antistatin"/>
</dbReference>
<evidence type="ECO:0000259" key="3">
    <source>
        <dbReference type="PROSITE" id="PS51252"/>
    </source>
</evidence>
<evidence type="ECO:0000313" key="5">
    <source>
        <dbReference type="EMBL" id="CAF1594349.1"/>
    </source>
</evidence>
<dbReference type="AlphaFoldDB" id="A0A816AAR1"/>
<reference evidence="5" key="1">
    <citation type="submission" date="2021-02" db="EMBL/GenBank/DDBJ databases">
        <authorList>
            <person name="Nowell W R."/>
        </authorList>
    </citation>
    <scope>NUCLEOTIDE SEQUENCE</scope>
</reference>
<dbReference type="Proteomes" id="UP000663828">
    <property type="component" value="Unassembled WGS sequence"/>
</dbReference>
<dbReference type="SUPFAM" id="SSF57262">
    <property type="entry name" value="Leech antihemostatic proteins"/>
    <property type="match status" value="1"/>
</dbReference>
<dbReference type="InterPro" id="IPR004094">
    <property type="entry name" value="Antistasin-like"/>
</dbReference>
<feature type="domain" description="Antistasin-like" evidence="3">
    <location>
        <begin position="7"/>
        <end position="33"/>
    </location>
</feature>
<accession>A0A816AAR1</accession>
<dbReference type="EMBL" id="CAJNOJ010000221">
    <property type="protein sequence ID" value="CAF1307275.1"/>
    <property type="molecule type" value="Genomic_DNA"/>
</dbReference>
<evidence type="ECO:0000313" key="4">
    <source>
        <dbReference type="EMBL" id="CAF1307275.1"/>
    </source>
</evidence>
<keyword evidence="6" id="KW-1185">Reference proteome</keyword>
<dbReference type="Proteomes" id="UP000663852">
    <property type="component" value="Unassembled WGS sequence"/>
</dbReference>
<dbReference type="Gene3D" id="2.10.22.10">
    <property type="entry name" value="Antistasin, domain 1"/>
    <property type="match status" value="1"/>
</dbReference>
<sequence>MVGRTTCDDRPLCRMYCLFGYRLDAQGCATCKCKSSPCEDGAPFLKDYSCQFDSCPETYYCKVASSNAYAVCCPITAKINSRRMHSHKLQYHLSVYKKSVS</sequence>
<evidence type="ECO:0000313" key="6">
    <source>
        <dbReference type="Proteomes" id="UP000663828"/>
    </source>
</evidence>
<dbReference type="Pfam" id="PF02822">
    <property type="entry name" value="Antistasin"/>
    <property type="match status" value="1"/>
</dbReference>